<sequence>MVITCLEKSRSGPSHITQRLLCKNLLIPAQQFLESGGLCGDRRYINHSRTPGRLSSKPAIIKYKPIPKQIFSTTTSLASPPLTNMSIIDYDPDFRRLERSVNRIFDDFFLDLNVAPRSEFSRGASSLATAGVWAPSVDVTETDKDLVIHAELPGVPKDNVKLDIRDNHLIISGNHEENKDYNQGSTRVRERRYGSFSRTIPLPHNVKTDDSQAKFDQGVLEVRVPKTEVTEGKKITIQ</sequence>
<dbReference type="PROSITE" id="PS51203">
    <property type="entry name" value="CS"/>
    <property type="match status" value="1"/>
</dbReference>
<accession>A0A433CWP4</accession>
<evidence type="ECO:0000259" key="5">
    <source>
        <dbReference type="PROSITE" id="PS51203"/>
    </source>
</evidence>
<keyword evidence="7" id="KW-1185">Reference proteome</keyword>
<dbReference type="CDD" id="cd06464">
    <property type="entry name" value="ACD_sHsps-like"/>
    <property type="match status" value="1"/>
</dbReference>
<reference evidence="6 7" key="1">
    <citation type="journal article" date="2018" name="New Phytol.">
        <title>Phylogenomics of Endogonaceae and evolution of mycorrhizas within Mucoromycota.</title>
        <authorList>
            <person name="Chang Y."/>
            <person name="Desiro A."/>
            <person name="Na H."/>
            <person name="Sandor L."/>
            <person name="Lipzen A."/>
            <person name="Clum A."/>
            <person name="Barry K."/>
            <person name="Grigoriev I.V."/>
            <person name="Martin F.M."/>
            <person name="Stajich J.E."/>
            <person name="Smith M.E."/>
            <person name="Bonito G."/>
            <person name="Spatafora J.W."/>
        </authorList>
    </citation>
    <scope>NUCLEOTIDE SEQUENCE [LARGE SCALE GENOMIC DNA]</scope>
    <source>
        <strain evidence="6 7">GMNB39</strain>
    </source>
</reference>
<comment type="similarity">
    <text evidence="2 3">Belongs to the small heat shock protein (HSP20) family.</text>
</comment>
<comment type="caution">
    <text evidence="6">The sequence shown here is derived from an EMBL/GenBank/DDBJ whole genome shotgun (WGS) entry which is preliminary data.</text>
</comment>
<organism evidence="6 7">
    <name type="scientific">Jimgerdemannia flammicorona</name>
    <dbReference type="NCBI Taxonomy" id="994334"/>
    <lineage>
        <taxon>Eukaryota</taxon>
        <taxon>Fungi</taxon>
        <taxon>Fungi incertae sedis</taxon>
        <taxon>Mucoromycota</taxon>
        <taxon>Mucoromycotina</taxon>
        <taxon>Endogonomycetes</taxon>
        <taxon>Endogonales</taxon>
        <taxon>Endogonaceae</taxon>
        <taxon>Jimgerdemannia</taxon>
    </lineage>
</organism>
<evidence type="ECO:0000313" key="6">
    <source>
        <dbReference type="EMBL" id="RUP43009.1"/>
    </source>
</evidence>
<dbReference type="OrthoDB" id="1431247at2759"/>
<dbReference type="InterPro" id="IPR008978">
    <property type="entry name" value="HSP20-like_chaperone"/>
</dbReference>
<dbReference type="InterPro" id="IPR031107">
    <property type="entry name" value="Small_HSP"/>
</dbReference>
<evidence type="ECO:0000259" key="4">
    <source>
        <dbReference type="PROSITE" id="PS01031"/>
    </source>
</evidence>
<dbReference type="SUPFAM" id="SSF49764">
    <property type="entry name" value="HSP20-like chaperones"/>
    <property type="match status" value="1"/>
</dbReference>
<dbReference type="AlphaFoldDB" id="A0A433CWP4"/>
<evidence type="ECO:0000313" key="7">
    <source>
        <dbReference type="Proteomes" id="UP000268093"/>
    </source>
</evidence>
<evidence type="ECO:0000256" key="1">
    <source>
        <dbReference type="ARBA" id="ARBA00023016"/>
    </source>
</evidence>
<dbReference type="InterPro" id="IPR002068">
    <property type="entry name" value="A-crystallin/Hsp20_dom"/>
</dbReference>
<dbReference type="EMBL" id="RBNI01011921">
    <property type="protein sequence ID" value="RUP43009.1"/>
    <property type="molecule type" value="Genomic_DNA"/>
</dbReference>
<evidence type="ECO:0000256" key="3">
    <source>
        <dbReference type="RuleBase" id="RU003616"/>
    </source>
</evidence>
<evidence type="ECO:0000256" key="2">
    <source>
        <dbReference type="PROSITE-ProRule" id="PRU00285"/>
    </source>
</evidence>
<feature type="domain" description="CS" evidence="5">
    <location>
        <begin position="132"/>
        <end position="238"/>
    </location>
</feature>
<keyword evidence="1" id="KW-0346">Stress response</keyword>
<name>A0A433CWP4_9FUNG</name>
<dbReference type="Gene3D" id="2.60.40.790">
    <property type="match status" value="1"/>
</dbReference>
<dbReference type="PROSITE" id="PS01031">
    <property type="entry name" value="SHSP"/>
    <property type="match status" value="1"/>
</dbReference>
<dbReference type="Pfam" id="PF00011">
    <property type="entry name" value="HSP20"/>
    <property type="match status" value="1"/>
</dbReference>
<protein>
    <submittedName>
        <fullName evidence="6">HSP20-like chaperone</fullName>
    </submittedName>
</protein>
<proteinExistence type="inferred from homology"/>
<gene>
    <name evidence="6" type="ORF">BC936DRAFT_137778</name>
</gene>
<dbReference type="PANTHER" id="PTHR11527">
    <property type="entry name" value="HEAT-SHOCK PROTEIN 20 FAMILY MEMBER"/>
    <property type="match status" value="1"/>
</dbReference>
<feature type="domain" description="SHSP" evidence="4">
    <location>
        <begin position="128"/>
        <end position="238"/>
    </location>
</feature>
<dbReference type="Proteomes" id="UP000268093">
    <property type="component" value="Unassembled WGS sequence"/>
</dbReference>
<dbReference type="InterPro" id="IPR007052">
    <property type="entry name" value="CS_dom"/>
</dbReference>